<evidence type="ECO:0000313" key="18">
    <source>
        <dbReference type="EMBL" id="GAN54312.1"/>
    </source>
</evidence>
<gene>
    <name evidence="18" type="ORF">Tasa_017_195</name>
</gene>
<dbReference type="PANTHER" id="PTHR32552">
    <property type="entry name" value="FERRICHROME IRON RECEPTOR-RELATED"/>
    <property type="match status" value="1"/>
</dbReference>
<reference evidence="18 19" key="1">
    <citation type="submission" date="2012-10" db="EMBL/GenBank/DDBJ databases">
        <title>Genome sequencing of Tanticharoenia sakaeratensis NBRC 103193.</title>
        <authorList>
            <person name="Azuma Y."/>
            <person name="Hadano H."/>
            <person name="Hirakawa H."/>
            <person name="Matsushita K."/>
        </authorList>
    </citation>
    <scope>NUCLEOTIDE SEQUENCE [LARGE SCALE GENOMIC DNA]</scope>
    <source>
        <strain evidence="18 19">NBRC 103193</strain>
    </source>
</reference>
<evidence type="ECO:0000256" key="13">
    <source>
        <dbReference type="RuleBase" id="RU003357"/>
    </source>
</evidence>
<dbReference type="PANTHER" id="PTHR32552:SF68">
    <property type="entry name" value="FERRICHROME OUTER MEMBRANE TRANSPORTER_PHAGE RECEPTOR"/>
    <property type="match status" value="1"/>
</dbReference>
<dbReference type="GO" id="GO:0009279">
    <property type="term" value="C:cell outer membrane"/>
    <property type="evidence" value="ECO:0007669"/>
    <property type="project" value="UniProtKB-SubCell"/>
</dbReference>
<dbReference type="InterPro" id="IPR000531">
    <property type="entry name" value="Beta-barrel_TonB"/>
</dbReference>
<keyword evidence="8" id="KW-0406">Ion transport</keyword>
<evidence type="ECO:0000256" key="6">
    <source>
        <dbReference type="ARBA" id="ARBA00022729"/>
    </source>
</evidence>
<dbReference type="STRING" id="1231623.Tasa_017_195"/>
<evidence type="ECO:0000256" key="14">
    <source>
        <dbReference type="SAM" id="MobiDB-lite"/>
    </source>
</evidence>
<feature type="compositionally biased region" description="Polar residues" evidence="14">
    <location>
        <begin position="44"/>
        <end position="53"/>
    </location>
</feature>
<feature type="domain" description="TonB-dependent receptor plug" evidence="17">
    <location>
        <begin position="92"/>
        <end position="194"/>
    </location>
</feature>
<evidence type="ECO:0000256" key="5">
    <source>
        <dbReference type="ARBA" id="ARBA00022692"/>
    </source>
</evidence>
<dbReference type="EMBL" id="BALE01000017">
    <property type="protein sequence ID" value="GAN54312.1"/>
    <property type="molecule type" value="Genomic_DNA"/>
</dbReference>
<evidence type="ECO:0000256" key="8">
    <source>
        <dbReference type="ARBA" id="ARBA00023065"/>
    </source>
</evidence>
<comment type="subcellular location">
    <subcellularLocation>
        <location evidence="1 12">Cell outer membrane</location>
        <topology evidence="1 12">Multi-pass membrane protein</topology>
    </subcellularLocation>
</comment>
<evidence type="ECO:0000256" key="11">
    <source>
        <dbReference type="ARBA" id="ARBA00023237"/>
    </source>
</evidence>
<dbReference type="InterPro" id="IPR012910">
    <property type="entry name" value="Plug_dom"/>
</dbReference>
<dbReference type="InterPro" id="IPR036942">
    <property type="entry name" value="Beta-barrel_TonB_sf"/>
</dbReference>
<keyword evidence="4" id="KW-0410">Iron transport</keyword>
<keyword evidence="3 12" id="KW-1134">Transmembrane beta strand</keyword>
<proteinExistence type="inferred from homology"/>
<evidence type="ECO:0000259" key="16">
    <source>
        <dbReference type="Pfam" id="PF00593"/>
    </source>
</evidence>
<feature type="chain" id="PRO_5002308020" evidence="15">
    <location>
        <begin position="44"/>
        <end position="933"/>
    </location>
</feature>
<comment type="similarity">
    <text evidence="12 13">Belongs to the TonB-dependent receptor family.</text>
</comment>
<keyword evidence="11 12" id="KW-0998">Cell outer membrane</keyword>
<keyword evidence="9 13" id="KW-0798">TonB box</keyword>
<dbReference type="RefSeq" id="WP_241767697.1">
    <property type="nucleotide sequence ID" value="NZ_BALE01000017.1"/>
</dbReference>
<dbReference type="Pfam" id="PF00593">
    <property type="entry name" value="TonB_dep_Rec_b-barrel"/>
    <property type="match status" value="1"/>
</dbReference>
<keyword evidence="18" id="KW-0675">Receptor</keyword>
<keyword evidence="2 12" id="KW-0813">Transport</keyword>
<comment type="caution">
    <text evidence="18">The sequence shown here is derived from an EMBL/GenBank/DDBJ whole genome shotgun (WGS) entry which is preliminary data.</text>
</comment>
<organism evidence="18 19">
    <name type="scientific">Tanticharoenia sakaeratensis NBRC 103193</name>
    <dbReference type="NCBI Taxonomy" id="1231623"/>
    <lineage>
        <taxon>Bacteria</taxon>
        <taxon>Pseudomonadati</taxon>
        <taxon>Pseudomonadota</taxon>
        <taxon>Alphaproteobacteria</taxon>
        <taxon>Acetobacterales</taxon>
        <taxon>Acetobacteraceae</taxon>
        <taxon>Tanticharoenia</taxon>
    </lineage>
</organism>
<evidence type="ECO:0000259" key="17">
    <source>
        <dbReference type="Pfam" id="PF07715"/>
    </source>
</evidence>
<feature type="region of interest" description="Disordered" evidence="14">
    <location>
        <begin position="44"/>
        <end position="78"/>
    </location>
</feature>
<evidence type="ECO:0000256" key="7">
    <source>
        <dbReference type="ARBA" id="ARBA00023004"/>
    </source>
</evidence>
<keyword evidence="10 12" id="KW-0472">Membrane</keyword>
<dbReference type="Pfam" id="PF07715">
    <property type="entry name" value="Plug"/>
    <property type="match status" value="1"/>
</dbReference>
<evidence type="ECO:0000256" key="12">
    <source>
        <dbReference type="PROSITE-ProRule" id="PRU01360"/>
    </source>
</evidence>
<keyword evidence="7" id="KW-0408">Iron</keyword>
<keyword evidence="5 12" id="KW-0812">Transmembrane</keyword>
<evidence type="ECO:0000256" key="4">
    <source>
        <dbReference type="ARBA" id="ARBA00022496"/>
    </source>
</evidence>
<evidence type="ECO:0000256" key="10">
    <source>
        <dbReference type="ARBA" id="ARBA00023136"/>
    </source>
</evidence>
<dbReference type="PROSITE" id="PS52016">
    <property type="entry name" value="TONB_DEPENDENT_REC_3"/>
    <property type="match status" value="1"/>
</dbReference>
<protein>
    <submittedName>
        <fullName evidence="18">TonB-dependent receptor</fullName>
    </submittedName>
</protein>
<evidence type="ECO:0000256" key="9">
    <source>
        <dbReference type="ARBA" id="ARBA00023077"/>
    </source>
</evidence>
<dbReference type="AlphaFoldDB" id="A0A0D6ML13"/>
<feature type="signal peptide" evidence="15">
    <location>
        <begin position="1"/>
        <end position="43"/>
    </location>
</feature>
<sequence>MNVLREIAGGKSAVRLYAHRRVLRCTLMSATILAMMPLPRAMAQTVSTTTQDGTPHRPARAASTSTTTETSATQQGRTESILVRAQRRMQREKDSPSAVTEIGTAQVRQNSSAGNIVTLLRNAPSVFSYQQGIGMNEPVYSIRGTRGLEVASTFDGVPMQDLLYGGSGSYLSNVVGAYFTQYQIAGVSVYPGVAYPDHATFGTIGGTLEYHSLRPSEKFGLDVFGQVASFGTFTEGFKLDTGGMDGVLGKGVDAPRAMLQYDNEQTKGYIDYTPARYNSFEFALDKPYDDGQSMFQATVLYNTGSGLVTPEPIPSAYQQQNGNFSNYSPDQEFMRQNNDYFTLMLKDDTYINDYVSAGLTTFYRYTNSTTETYANPTLFSPDGGAGSAAVDGINPFNQTIAGFGEQSYYGYGSYFYQPGVTTYDGNALFNNSKYCPASVRNAFAAAGETSPCGYNYNISSTHTDTYGIQPRLSILLPTFWGIRNTIHTGALIAKATQNDMPTYLGISPQAQVYEEQTAYSGGYQRDIYTWYLQDKIDLLHNTLHITPGVTYQGTYSEDKQGYVYGGQVSAAATASAYCQSYSCAYGSYTGEKWDHNWLPFVNIAYDFDRISPLLKGLSVYGSAANSALYAPVSDYSPTLLGTVPSASIVHMYEGGVQYNTGNLSISADYYYQKVDRDFGYFSYQTGPYAGYSLYTNAGQRLMRGEEAQIKWQVTPNWQLFGNFSHNSTRYLKTYLADVTVQEDQFGYALRGDHVSGIPTWLAQFGVDYQRKNTFLHDDHLNVNLTGRYVGHQYTTTDLTGFENLGTLPGIPYKYGTYDYYSILSGSTVTSNSGGIAPYVIFNLDVNYDMPVKNIGPLKKLNFDFNVQNLFNTFYWQYKYQQISPASCGTFKTNPAGFTGFAGNAVSNYGCTAEYSDGMPGMPAFISFTVHATF</sequence>
<evidence type="ECO:0000256" key="1">
    <source>
        <dbReference type="ARBA" id="ARBA00004571"/>
    </source>
</evidence>
<name>A0A0D6ML13_9PROT</name>
<dbReference type="SUPFAM" id="SSF56935">
    <property type="entry name" value="Porins"/>
    <property type="match status" value="1"/>
</dbReference>
<dbReference type="InterPro" id="IPR039426">
    <property type="entry name" value="TonB-dep_rcpt-like"/>
</dbReference>
<dbReference type="Gene3D" id="2.170.130.10">
    <property type="entry name" value="TonB-dependent receptor, plug domain"/>
    <property type="match status" value="1"/>
</dbReference>
<feature type="domain" description="TonB-dependent receptor-like beta-barrel" evidence="16">
    <location>
        <begin position="363"/>
        <end position="869"/>
    </location>
</feature>
<accession>A0A0D6ML13</accession>
<keyword evidence="19" id="KW-1185">Reference proteome</keyword>
<dbReference type="InterPro" id="IPR037066">
    <property type="entry name" value="Plug_dom_sf"/>
</dbReference>
<evidence type="ECO:0000313" key="19">
    <source>
        <dbReference type="Proteomes" id="UP000032679"/>
    </source>
</evidence>
<evidence type="ECO:0000256" key="2">
    <source>
        <dbReference type="ARBA" id="ARBA00022448"/>
    </source>
</evidence>
<dbReference type="GO" id="GO:0015344">
    <property type="term" value="F:siderophore uptake transmembrane transporter activity"/>
    <property type="evidence" value="ECO:0007669"/>
    <property type="project" value="TreeGrafter"/>
</dbReference>
<dbReference type="Gene3D" id="2.40.170.20">
    <property type="entry name" value="TonB-dependent receptor, beta-barrel domain"/>
    <property type="match status" value="1"/>
</dbReference>
<evidence type="ECO:0000256" key="15">
    <source>
        <dbReference type="SAM" id="SignalP"/>
    </source>
</evidence>
<feature type="compositionally biased region" description="Low complexity" evidence="14">
    <location>
        <begin position="61"/>
        <end position="73"/>
    </location>
</feature>
<keyword evidence="6 15" id="KW-0732">Signal</keyword>
<evidence type="ECO:0000256" key="3">
    <source>
        <dbReference type="ARBA" id="ARBA00022452"/>
    </source>
</evidence>
<dbReference type="Proteomes" id="UP000032679">
    <property type="component" value="Unassembled WGS sequence"/>
</dbReference>